<evidence type="ECO:0000313" key="2">
    <source>
        <dbReference type="Proteomes" id="UP000887566"/>
    </source>
</evidence>
<dbReference type="AlphaFoldDB" id="A0A914UIB3"/>
<accession>A0A914UIB3</accession>
<feature type="domain" description="DUF4440" evidence="1">
    <location>
        <begin position="120"/>
        <end position="225"/>
    </location>
</feature>
<dbReference type="Pfam" id="PF14534">
    <property type="entry name" value="DUF4440"/>
    <property type="match status" value="1"/>
</dbReference>
<organism evidence="2 3">
    <name type="scientific">Plectus sambesii</name>
    <dbReference type="NCBI Taxonomy" id="2011161"/>
    <lineage>
        <taxon>Eukaryota</taxon>
        <taxon>Metazoa</taxon>
        <taxon>Ecdysozoa</taxon>
        <taxon>Nematoda</taxon>
        <taxon>Chromadorea</taxon>
        <taxon>Plectida</taxon>
        <taxon>Plectina</taxon>
        <taxon>Plectoidea</taxon>
        <taxon>Plectidae</taxon>
        <taxon>Plectus</taxon>
    </lineage>
</organism>
<sequence length="235" mass="26231">MCGGSVGKRESNATSGCVIQHRVVRSSSASRTLFDACKNELADLRKTPAALVFGSSVVDWSRSWRPSPPHTDDGRAAMPRFTTDDVDRPIVDMAEEEYMQLMLASMRVNRSVMEDAQKKIVELSRTLTTAVAEADLPAVLDMYDEDAELLATGMPPCCGKGAVRTYYEAALNAKMQMTERRPFEVTNPAPLWAFERGHYTIELKGRISKGRYFVLWKRLSAGWRIIQECRNDGGS</sequence>
<dbReference type="SUPFAM" id="SSF54427">
    <property type="entry name" value="NTF2-like"/>
    <property type="match status" value="1"/>
</dbReference>
<keyword evidence="2" id="KW-1185">Reference proteome</keyword>
<dbReference type="WBParaSite" id="PSAMB.scaffold1037size36831.g10613.t1">
    <property type="protein sequence ID" value="PSAMB.scaffold1037size36831.g10613.t1"/>
    <property type="gene ID" value="PSAMB.scaffold1037size36831.g10613"/>
</dbReference>
<protein>
    <submittedName>
        <fullName evidence="3">DUF4440 domain-containing protein</fullName>
    </submittedName>
</protein>
<dbReference type="Gene3D" id="3.10.450.50">
    <property type="match status" value="1"/>
</dbReference>
<name>A0A914UIB3_9BILA</name>
<dbReference type="Proteomes" id="UP000887566">
    <property type="component" value="Unplaced"/>
</dbReference>
<evidence type="ECO:0000313" key="3">
    <source>
        <dbReference type="WBParaSite" id="PSAMB.scaffold1037size36831.g10613.t1"/>
    </source>
</evidence>
<dbReference type="InterPro" id="IPR032710">
    <property type="entry name" value="NTF2-like_dom_sf"/>
</dbReference>
<proteinExistence type="predicted"/>
<dbReference type="InterPro" id="IPR027843">
    <property type="entry name" value="DUF4440"/>
</dbReference>
<reference evidence="3" key="1">
    <citation type="submission" date="2022-11" db="UniProtKB">
        <authorList>
            <consortium name="WormBaseParasite"/>
        </authorList>
    </citation>
    <scope>IDENTIFICATION</scope>
</reference>
<evidence type="ECO:0000259" key="1">
    <source>
        <dbReference type="Pfam" id="PF14534"/>
    </source>
</evidence>